<evidence type="ECO:0000313" key="1">
    <source>
        <dbReference type="EMBL" id="QGX95010.1"/>
    </source>
</evidence>
<evidence type="ECO:0000313" key="2">
    <source>
        <dbReference type="Proteomes" id="UP000428325"/>
    </source>
</evidence>
<dbReference type="GeneID" id="43369772"/>
<dbReference type="KEGG" id="hra:EI982_09505"/>
<sequence length="63" mass="7153">MTSELPDEWERVAEHVRWPQPDLRRHYPGDGSVVLEDPEGRPIMRSDTIADDVVGDLEKGAPE</sequence>
<proteinExistence type="predicted"/>
<protein>
    <submittedName>
        <fullName evidence="1">Uncharacterized protein</fullName>
    </submittedName>
</protein>
<gene>
    <name evidence="1" type="ORF">EI982_09505</name>
</gene>
<organism evidence="1 2">
    <name type="scientific">Haloplanus rallus</name>
    <dbReference type="NCBI Taxonomy" id="1816183"/>
    <lineage>
        <taxon>Archaea</taxon>
        <taxon>Methanobacteriati</taxon>
        <taxon>Methanobacteriota</taxon>
        <taxon>Stenosarchaea group</taxon>
        <taxon>Halobacteria</taxon>
        <taxon>Halobacteriales</taxon>
        <taxon>Haloferacaceae</taxon>
        <taxon>Haloplanus</taxon>
    </lineage>
</organism>
<keyword evidence="2" id="KW-1185">Reference proteome</keyword>
<name>A0A6B9FE74_9EURY</name>
<reference evidence="1 2" key="1">
    <citation type="submission" date="2018-12" db="EMBL/GenBank/DDBJ databases">
        <title>Complete genome sequence of Haloplanus rallus MBLA0036.</title>
        <authorList>
            <person name="Nam Y.-d."/>
            <person name="Kang J."/>
            <person name="Chung W.-H."/>
            <person name="Park Y.S."/>
        </authorList>
    </citation>
    <scope>NUCLEOTIDE SEQUENCE [LARGE SCALE GENOMIC DNA]</scope>
    <source>
        <strain evidence="1 2">MBLA0036</strain>
    </source>
</reference>
<dbReference type="RefSeq" id="WP_157689466.1">
    <property type="nucleotide sequence ID" value="NZ_CP034345.1"/>
</dbReference>
<dbReference type="EMBL" id="CP034345">
    <property type="protein sequence ID" value="QGX95010.1"/>
    <property type="molecule type" value="Genomic_DNA"/>
</dbReference>
<dbReference type="Proteomes" id="UP000428325">
    <property type="component" value="Chromosome"/>
</dbReference>
<accession>A0A6B9FE74</accession>
<dbReference type="AlphaFoldDB" id="A0A6B9FE74"/>